<dbReference type="PATRIC" id="fig|1280953.3.peg.228"/>
<keyword evidence="2" id="KW-0472">Membrane</keyword>
<dbReference type="AlphaFoldDB" id="A0A059GCD3"/>
<feature type="transmembrane region" description="Helical" evidence="2">
    <location>
        <begin position="608"/>
        <end position="631"/>
    </location>
</feature>
<evidence type="ECO:0000259" key="4">
    <source>
        <dbReference type="Pfam" id="PF13709"/>
    </source>
</evidence>
<dbReference type="Pfam" id="PF07584">
    <property type="entry name" value="BatA"/>
    <property type="match status" value="1"/>
</dbReference>
<dbReference type="NCBIfam" id="TIGR02226">
    <property type="entry name" value="two_anch"/>
    <property type="match status" value="1"/>
</dbReference>
<sequence length="974" mass="102784">MTALGPFLFGAPLALFALLALPIIWWVLRATPPAPKDVELPSLRLLEGVEPKEETPARTPWWVWLIRTLAAAAAIAGLSQPVYAPGAKNEAADAGGALLVVVDNGWPSAPRWSELVDAATATLDTGGRDAPAHLLLTAPQTLNADPATRLSRADMAKRLNSLRPQPWGTDRTEALKRLKDSGLKPDRIFWASDGVEDEGGRAFAAALAAMAPLSVYAAPPTGPAAITGISSQTDSVSVTARRVQPRGEERSFVSALTLDGSALATSEVVFADGEREATASFTIPAAALSRVARFTATGRQGAGTVWLWDSSDRSRRVGLVDAGAAAQPLLSDMHYVRKALEPFASITEGSIESLVATSPDAIILTDIGQIQPEDAKRLTEWVEQGGALIRFAGPHLASQGDDLLPVALRRSSRALGGALAWDEPQAMAPFPATSPFAGLPIPSDVRIRQQVLAKPAPDLGRKTWARLADGSPLVTSDSRGSGTLILFHITAGPDWSNLPYSATFEQMLRRSIAAGRGEAVSDAEGAYTPQLVLDGYGRLAAAGASAAPLKAGDFDTVKPSEAHPPGLYQGPSGTLALNAGADAKPNLIDTWPMSARLLGDAEARSLRLAGPLLAIAAILLVLDLFIALLVAGHLPRLGRSAKGAAALLLICAMAATLPQGAEAQSYRYQQMPDGSFRRVSTAPQVDALPRTGNATQKEIDAALTMRFGYVETDNGALNERTRAGLSGLSSVLSLRTSVEPAEPDALNLETDALELYPLIYFNVSDHAPPLSDMAIAHLNTYLRSGGALIIDTRAGGTVGTDTSVAPLEKLLEGLDAPPLQPVPANHVLARSFYLLDDFPGRFANRRLWIEKTGGPNAPRGDGVSRLFVGDADWASAWAVDDRGRDLYSVDGGPQQREMARRFGVNLVMYVLTGNYKDDQVHLPALLERLGEGEGEISNTGAEDGGAIAPNDLRGTAPGNDLSDVLGPSPERDPQ</sequence>
<dbReference type="InterPro" id="IPR011933">
    <property type="entry name" value="Double_TM_dom"/>
</dbReference>
<evidence type="ECO:0008006" key="7">
    <source>
        <dbReference type="Google" id="ProtNLM"/>
    </source>
</evidence>
<reference evidence="5 6" key="1">
    <citation type="journal article" date="2014" name="Antonie Van Leeuwenhoek">
        <title>Hyphomonas beringensis sp. nov. and Hyphomonas chukchiensis sp. nov., isolated from surface seawater of the Bering Sea and Chukchi Sea.</title>
        <authorList>
            <person name="Li C."/>
            <person name="Lai Q."/>
            <person name="Li G."/>
            <person name="Dong C."/>
            <person name="Wang J."/>
            <person name="Liao Y."/>
            <person name="Shao Z."/>
        </authorList>
    </citation>
    <scope>NUCLEOTIDE SEQUENCE [LARGE SCALE GENOMIC DNA]</scope>
    <source>
        <strain evidence="5 6">SCH89</strain>
    </source>
</reference>
<feature type="region of interest" description="Disordered" evidence="1">
    <location>
        <begin position="934"/>
        <end position="974"/>
    </location>
</feature>
<dbReference type="SUPFAM" id="SSF52317">
    <property type="entry name" value="Class I glutamine amidotransferase-like"/>
    <property type="match status" value="1"/>
</dbReference>
<name>A0A059GCD3_9PROT</name>
<evidence type="ECO:0000313" key="5">
    <source>
        <dbReference type="EMBL" id="KDA04446.1"/>
    </source>
</evidence>
<accession>A0A059GCD3</accession>
<dbReference type="CDD" id="cd03143">
    <property type="entry name" value="A4_beta-galactosidase_middle_domain"/>
    <property type="match status" value="1"/>
</dbReference>
<dbReference type="InterPro" id="IPR024163">
    <property type="entry name" value="Aerotolerance_reg_N"/>
</dbReference>
<dbReference type="STRING" id="1280953.HOC_01145"/>
<dbReference type="InterPro" id="IPR029062">
    <property type="entry name" value="Class_I_gatase-like"/>
</dbReference>
<organism evidence="5 6">
    <name type="scientific">Hyphomonas oceanitis SCH89</name>
    <dbReference type="NCBI Taxonomy" id="1280953"/>
    <lineage>
        <taxon>Bacteria</taxon>
        <taxon>Pseudomonadati</taxon>
        <taxon>Pseudomonadota</taxon>
        <taxon>Alphaproteobacteria</taxon>
        <taxon>Hyphomonadales</taxon>
        <taxon>Hyphomonadaceae</taxon>
        <taxon>Hyphomonas</taxon>
    </lineage>
</organism>
<gene>
    <name evidence="5" type="ORF">HOC_01145</name>
</gene>
<dbReference type="InterPro" id="IPR025297">
    <property type="entry name" value="DUF4159"/>
</dbReference>
<protein>
    <recommendedName>
        <fullName evidence="7">DUF4159 domain-containing protein</fullName>
    </recommendedName>
</protein>
<dbReference type="Proteomes" id="UP000024942">
    <property type="component" value="Unassembled WGS sequence"/>
</dbReference>
<proteinExistence type="predicted"/>
<keyword evidence="6" id="KW-1185">Reference proteome</keyword>
<dbReference type="Pfam" id="PF13709">
    <property type="entry name" value="DUF4159"/>
    <property type="match status" value="1"/>
</dbReference>
<dbReference type="PANTHER" id="PTHR37464:SF1">
    <property type="entry name" value="BLL2463 PROTEIN"/>
    <property type="match status" value="1"/>
</dbReference>
<dbReference type="RefSeq" id="WP_084146068.1">
    <property type="nucleotide sequence ID" value="NZ_ARYL01000001.1"/>
</dbReference>
<dbReference type="PANTHER" id="PTHR37464">
    <property type="entry name" value="BLL2463 PROTEIN"/>
    <property type="match status" value="1"/>
</dbReference>
<evidence type="ECO:0000256" key="1">
    <source>
        <dbReference type="SAM" id="MobiDB-lite"/>
    </source>
</evidence>
<feature type="domain" description="DUF4159" evidence="4">
    <location>
        <begin position="706"/>
        <end position="911"/>
    </location>
</feature>
<evidence type="ECO:0000313" key="6">
    <source>
        <dbReference type="Proteomes" id="UP000024942"/>
    </source>
</evidence>
<evidence type="ECO:0000256" key="2">
    <source>
        <dbReference type="SAM" id="Phobius"/>
    </source>
</evidence>
<dbReference type="Gene3D" id="3.40.50.12140">
    <property type="entry name" value="Domain of unknown function DUF4159"/>
    <property type="match status" value="1"/>
</dbReference>
<dbReference type="OrthoDB" id="9773014at2"/>
<dbReference type="eggNOG" id="ENOG502Z7KE">
    <property type="taxonomic scope" value="Bacteria"/>
</dbReference>
<keyword evidence="2" id="KW-0812">Transmembrane</keyword>
<dbReference type="EMBL" id="ARYL01000001">
    <property type="protein sequence ID" value="KDA04446.1"/>
    <property type="molecule type" value="Genomic_DNA"/>
</dbReference>
<feature type="domain" description="Aerotolerance regulator N-terminal" evidence="3">
    <location>
        <begin position="9"/>
        <end position="81"/>
    </location>
</feature>
<feature type="transmembrane region" description="Helical" evidence="2">
    <location>
        <begin position="643"/>
        <end position="661"/>
    </location>
</feature>
<evidence type="ECO:0000259" key="3">
    <source>
        <dbReference type="Pfam" id="PF07584"/>
    </source>
</evidence>
<dbReference type="Gene3D" id="3.40.50.880">
    <property type="match status" value="1"/>
</dbReference>
<keyword evidence="2" id="KW-1133">Transmembrane helix</keyword>
<comment type="caution">
    <text evidence="5">The sequence shown here is derived from an EMBL/GenBank/DDBJ whole genome shotgun (WGS) entry which is preliminary data.</text>
</comment>